<name>A0A927FKR4_9BURK</name>
<protein>
    <submittedName>
        <fullName evidence="2">Uncharacterized protein</fullName>
    </submittedName>
</protein>
<evidence type="ECO:0000313" key="3">
    <source>
        <dbReference type="Proteomes" id="UP000647424"/>
    </source>
</evidence>
<sequence>MGIALLTFSTLFQGLSSLQRAAAPAPAARQTNRASVFSSGRPARASSPFHRAASASALAARPTRPAASTPLRVVRLSEGGERPNSAGRMVISGRMADVCAELDRLAAREAAALGH</sequence>
<gene>
    <name evidence="2" type="ORF">IC609_15160</name>
</gene>
<evidence type="ECO:0000256" key="1">
    <source>
        <dbReference type="SAM" id="MobiDB-lite"/>
    </source>
</evidence>
<dbReference type="RefSeq" id="WP_191820370.1">
    <property type="nucleotide sequence ID" value="NZ_JACYFT010000004.1"/>
</dbReference>
<organism evidence="2 3">
    <name type="scientific">Limnohabitans radicicola</name>
    <dbReference type="NCBI Taxonomy" id="2771427"/>
    <lineage>
        <taxon>Bacteria</taxon>
        <taxon>Pseudomonadati</taxon>
        <taxon>Pseudomonadota</taxon>
        <taxon>Betaproteobacteria</taxon>
        <taxon>Burkholderiales</taxon>
        <taxon>Comamonadaceae</taxon>
        <taxon>Limnohabitans</taxon>
    </lineage>
</organism>
<feature type="region of interest" description="Disordered" evidence="1">
    <location>
        <begin position="23"/>
        <end position="46"/>
    </location>
</feature>
<dbReference type="AlphaFoldDB" id="A0A927FKR4"/>
<dbReference type="Proteomes" id="UP000647424">
    <property type="component" value="Unassembled WGS sequence"/>
</dbReference>
<accession>A0A927FKR4</accession>
<comment type="caution">
    <text evidence="2">The sequence shown here is derived from an EMBL/GenBank/DDBJ whole genome shotgun (WGS) entry which is preliminary data.</text>
</comment>
<proteinExistence type="predicted"/>
<reference evidence="2" key="1">
    <citation type="submission" date="2020-09" db="EMBL/GenBank/DDBJ databases">
        <title>Genome seq and assembly of Limnohabitants sp.</title>
        <authorList>
            <person name="Chhetri G."/>
        </authorList>
    </citation>
    <scope>NUCLEOTIDE SEQUENCE</scope>
    <source>
        <strain evidence="2">JUR4</strain>
    </source>
</reference>
<dbReference type="EMBL" id="JACYFT010000004">
    <property type="protein sequence ID" value="MBD8051882.1"/>
    <property type="molecule type" value="Genomic_DNA"/>
</dbReference>
<keyword evidence="3" id="KW-1185">Reference proteome</keyword>
<evidence type="ECO:0000313" key="2">
    <source>
        <dbReference type="EMBL" id="MBD8051882.1"/>
    </source>
</evidence>